<feature type="transmembrane region" description="Helical" evidence="14">
    <location>
        <begin position="470"/>
        <end position="489"/>
    </location>
</feature>
<name>A0A8S3SQI3_MYTED</name>
<evidence type="ECO:0000256" key="11">
    <source>
        <dbReference type="ARBA" id="ARBA00023180"/>
    </source>
</evidence>
<evidence type="ECO:0000256" key="2">
    <source>
        <dbReference type="ARBA" id="ARBA00006434"/>
    </source>
</evidence>
<reference evidence="15" key="1">
    <citation type="submission" date="2021-03" db="EMBL/GenBank/DDBJ databases">
        <authorList>
            <person name="Bekaert M."/>
        </authorList>
    </citation>
    <scope>NUCLEOTIDE SEQUENCE</scope>
</reference>
<dbReference type="PROSITE" id="PS50283">
    <property type="entry name" value="NA_SOLUT_SYMP_3"/>
    <property type="match status" value="1"/>
</dbReference>
<gene>
    <name evidence="15" type="ORF">MEDL_36938</name>
</gene>
<evidence type="ECO:0000256" key="14">
    <source>
        <dbReference type="SAM" id="Phobius"/>
    </source>
</evidence>
<keyword evidence="6" id="KW-0530">Neurotransmitter biosynthesis</keyword>
<evidence type="ECO:0000256" key="5">
    <source>
        <dbReference type="ARBA" id="ARBA00022847"/>
    </source>
</evidence>
<evidence type="ECO:0000256" key="8">
    <source>
        <dbReference type="ARBA" id="ARBA00023053"/>
    </source>
</evidence>
<dbReference type="GO" id="GO:0005886">
    <property type="term" value="C:plasma membrane"/>
    <property type="evidence" value="ECO:0007669"/>
    <property type="project" value="TreeGrafter"/>
</dbReference>
<evidence type="ECO:0000313" key="16">
    <source>
        <dbReference type="Proteomes" id="UP000683360"/>
    </source>
</evidence>
<evidence type="ECO:0000256" key="12">
    <source>
        <dbReference type="ARBA" id="ARBA00023201"/>
    </source>
</evidence>
<dbReference type="CDD" id="cd11474">
    <property type="entry name" value="SLC5sbd_CHT"/>
    <property type="match status" value="1"/>
</dbReference>
<keyword evidence="4 14" id="KW-0812">Transmembrane</keyword>
<comment type="subcellular location">
    <subcellularLocation>
        <location evidence="1">Membrane</location>
        <topology evidence="1">Multi-pass membrane protein</topology>
    </subcellularLocation>
</comment>
<keyword evidence="16" id="KW-1185">Reference proteome</keyword>
<feature type="transmembrane region" description="Helical" evidence="14">
    <location>
        <begin position="395"/>
        <end position="417"/>
    </location>
</feature>
<keyword evidence="8" id="KW-0915">Sodium</keyword>
<evidence type="ECO:0000313" key="15">
    <source>
        <dbReference type="EMBL" id="CAG2223689.1"/>
    </source>
</evidence>
<feature type="transmembrane region" description="Helical" evidence="14">
    <location>
        <begin position="369"/>
        <end position="389"/>
    </location>
</feature>
<feature type="transmembrane region" description="Helical" evidence="14">
    <location>
        <begin position="258"/>
        <end position="284"/>
    </location>
</feature>
<feature type="transmembrane region" description="Helical" evidence="14">
    <location>
        <begin position="228"/>
        <end position="246"/>
    </location>
</feature>
<keyword evidence="5" id="KW-0769">Symport</keyword>
<dbReference type="InterPro" id="IPR038377">
    <property type="entry name" value="Na/Glc_symporter_sf"/>
</dbReference>
<organism evidence="15 16">
    <name type="scientific">Mytilus edulis</name>
    <name type="common">Blue mussel</name>
    <dbReference type="NCBI Taxonomy" id="6550"/>
    <lineage>
        <taxon>Eukaryota</taxon>
        <taxon>Metazoa</taxon>
        <taxon>Spiralia</taxon>
        <taxon>Lophotrochozoa</taxon>
        <taxon>Mollusca</taxon>
        <taxon>Bivalvia</taxon>
        <taxon>Autobranchia</taxon>
        <taxon>Pteriomorphia</taxon>
        <taxon>Mytilida</taxon>
        <taxon>Mytiloidea</taxon>
        <taxon>Mytilidae</taxon>
        <taxon>Mytilinae</taxon>
        <taxon>Mytilus</taxon>
    </lineage>
</organism>
<sequence length="572" mass="62867">MAVNVPGLIAVIIFYVLILVIGLWAARKTKGKDNEDMMLAGRNIGMTVGIFTMTATWVGGGFINGSAEAVYVSGLVWCQAPFGYAASMWFGGYFFAKRMRTLGYVTMLDPLQQKYGKKMGALLYIPPLSGDIFWSGAILGALGTTLSVIIDLDYNTAVIISAGVAVFYTLFGGLYSVAYTDVIQLLCIFVGLWLTVPFAMTHDAVTDISVNYTTVWIKDLDPRYSGQYIDSFLLLILGGVGWQVYFQRVFSAKTSRIAELLSYAAGFGCIFLTIPAVLIGAIAANTNWNETGYYKATDYRLPDGDERYTLPLVMQYLCPTAVSFFGLGAVAAAVMSSADSSVLSASGMFSRNIYGAVIRPKASDNEITWVMRIAIVGIGSLATIMAIQVGSIYDLFVLCSDFVYVMLFPQLTCVIYFSGMNTYGSLAGYVMGLFVRLAGGEKTLSIPTMIKFPWYDETENSQLFPFKTFSTLTTFIFIFLVSYCTNYIFEKGLLPAKCDIFKCVVNLDDKKEKLGTVFSSNSLTAIDKSKCLADDKTIKTDLNKDLSEKQNGFISVDDEKKSLEMHYSNTKL</sequence>
<protein>
    <submittedName>
        <fullName evidence="15">SLC5A7</fullName>
    </submittedName>
</protein>
<comment type="caution">
    <text evidence="15">The sequence shown here is derived from an EMBL/GenBank/DDBJ whole genome shotgun (WGS) entry which is preliminary data.</text>
</comment>
<keyword evidence="10 14" id="KW-0472">Membrane</keyword>
<dbReference type="PANTHER" id="PTHR45897:SF4">
    <property type="entry name" value="HIGH-AFFINITY CHOLINE TRANSPORTER 1"/>
    <property type="match status" value="1"/>
</dbReference>
<keyword evidence="3" id="KW-0813">Transport</keyword>
<comment type="similarity">
    <text evidence="2 13">Belongs to the sodium:solute symporter (SSF) (TC 2.A.21) family.</text>
</comment>
<evidence type="ECO:0000256" key="3">
    <source>
        <dbReference type="ARBA" id="ARBA00022448"/>
    </source>
</evidence>
<dbReference type="Gene3D" id="1.20.1730.10">
    <property type="entry name" value="Sodium/glucose cotransporter"/>
    <property type="match status" value="1"/>
</dbReference>
<evidence type="ECO:0000256" key="1">
    <source>
        <dbReference type="ARBA" id="ARBA00004141"/>
    </source>
</evidence>
<dbReference type="GO" id="GO:0008292">
    <property type="term" value="P:acetylcholine biosynthetic process"/>
    <property type="evidence" value="ECO:0007669"/>
    <property type="project" value="TreeGrafter"/>
</dbReference>
<feature type="transmembrane region" description="Helical" evidence="14">
    <location>
        <begin position="313"/>
        <end position="334"/>
    </location>
</feature>
<evidence type="ECO:0000256" key="9">
    <source>
        <dbReference type="ARBA" id="ARBA00023065"/>
    </source>
</evidence>
<feature type="transmembrane region" description="Helical" evidence="14">
    <location>
        <begin position="6"/>
        <end position="24"/>
    </location>
</feature>
<feature type="transmembrane region" description="Helical" evidence="14">
    <location>
        <begin position="69"/>
        <end position="96"/>
    </location>
</feature>
<dbReference type="Pfam" id="PF00474">
    <property type="entry name" value="SSF"/>
    <property type="match status" value="1"/>
</dbReference>
<keyword evidence="12" id="KW-0739">Sodium transport</keyword>
<proteinExistence type="inferred from homology"/>
<dbReference type="InterPro" id="IPR052244">
    <property type="entry name" value="Choline_transporter"/>
</dbReference>
<dbReference type="EMBL" id="CAJPWZ010001791">
    <property type="protein sequence ID" value="CAG2223689.1"/>
    <property type="molecule type" value="Genomic_DNA"/>
</dbReference>
<dbReference type="OrthoDB" id="546820at2759"/>
<evidence type="ECO:0000256" key="10">
    <source>
        <dbReference type="ARBA" id="ARBA00023136"/>
    </source>
</evidence>
<dbReference type="FunFam" id="1.20.1730.10:FF:000008">
    <property type="entry name" value="High affinity choline transporter 1"/>
    <property type="match status" value="1"/>
</dbReference>
<feature type="transmembrane region" description="Helical" evidence="14">
    <location>
        <begin position="182"/>
        <end position="200"/>
    </location>
</feature>
<feature type="transmembrane region" description="Helical" evidence="14">
    <location>
        <begin position="44"/>
        <end position="63"/>
    </location>
</feature>
<accession>A0A8S3SQI3</accession>
<feature type="transmembrane region" description="Helical" evidence="14">
    <location>
        <begin position="121"/>
        <end position="150"/>
    </location>
</feature>
<feature type="transmembrane region" description="Helical" evidence="14">
    <location>
        <begin position="156"/>
        <end position="175"/>
    </location>
</feature>
<keyword evidence="11" id="KW-0325">Glycoprotein</keyword>
<evidence type="ECO:0000256" key="13">
    <source>
        <dbReference type="RuleBase" id="RU362091"/>
    </source>
</evidence>
<dbReference type="Proteomes" id="UP000683360">
    <property type="component" value="Unassembled WGS sequence"/>
</dbReference>
<dbReference type="InterPro" id="IPR001734">
    <property type="entry name" value="Na/solute_symporter"/>
</dbReference>
<evidence type="ECO:0000256" key="6">
    <source>
        <dbReference type="ARBA" id="ARBA00022979"/>
    </source>
</evidence>
<evidence type="ECO:0000256" key="4">
    <source>
        <dbReference type="ARBA" id="ARBA00022692"/>
    </source>
</evidence>
<feature type="transmembrane region" description="Helical" evidence="14">
    <location>
        <begin position="429"/>
        <end position="450"/>
    </location>
</feature>
<dbReference type="AlphaFoldDB" id="A0A8S3SQI3"/>
<dbReference type="GO" id="GO:0005307">
    <property type="term" value="F:choline:sodium symporter activity"/>
    <property type="evidence" value="ECO:0007669"/>
    <property type="project" value="TreeGrafter"/>
</dbReference>
<keyword evidence="9" id="KW-0406">Ion transport</keyword>
<dbReference type="PANTHER" id="PTHR45897">
    <property type="entry name" value="HIGH-AFFINITY CHOLINE TRANSPORTER 1"/>
    <property type="match status" value="1"/>
</dbReference>
<evidence type="ECO:0000256" key="7">
    <source>
        <dbReference type="ARBA" id="ARBA00022989"/>
    </source>
</evidence>
<keyword evidence="7 14" id="KW-1133">Transmembrane helix</keyword>